<evidence type="ECO:0000313" key="1">
    <source>
        <dbReference type="EMBL" id="KAK9685565.1"/>
    </source>
</evidence>
<protein>
    <submittedName>
        <fullName evidence="1">Uncharacterized protein</fullName>
    </submittedName>
</protein>
<dbReference type="EMBL" id="JASJQH010008982">
    <property type="protein sequence ID" value="KAK9685565.1"/>
    <property type="molecule type" value="Genomic_DNA"/>
</dbReference>
<evidence type="ECO:0000313" key="2">
    <source>
        <dbReference type="Proteomes" id="UP001479436"/>
    </source>
</evidence>
<reference evidence="1 2" key="1">
    <citation type="submission" date="2023-04" db="EMBL/GenBank/DDBJ databases">
        <title>Genome of Basidiobolus ranarum AG-B5.</title>
        <authorList>
            <person name="Stajich J.E."/>
            <person name="Carter-House D."/>
            <person name="Gryganskyi A."/>
        </authorList>
    </citation>
    <scope>NUCLEOTIDE SEQUENCE [LARGE SCALE GENOMIC DNA]</scope>
    <source>
        <strain evidence="1 2">AG-B5</strain>
    </source>
</reference>
<comment type="caution">
    <text evidence="1">The sequence shown here is derived from an EMBL/GenBank/DDBJ whole genome shotgun (WGS) entry which is preliminary data.</text>
</comment>
<accession>A0ABR2VP16</accession>
<organism evidence="1 2">
    <name type="scientific">Basidiobolus ranarum</name>
    <dbReference type="NCBI Taxonomy" id="34480"/>
    <lineage>
        <taxon>Eukaryota</taxon>
        <taxon>Fungi</taxon>
        <taxon>Fungi incertae sedis</taxon>
        <taxon>Zoopagomycota</taxon>
        <taxon>Entomophthoromycotina</taxon>
        <taxon>Basidiobolomycetes</taxon>
        <taxon>Basidiobolales</taxon>
        <taxon>Basidiobolaceae</taxon>
        <taxon>Basidiobolus</taxon>
    </lineage>
</organism>
<dbReference type="Proteomes" id="UP001479436">
    <property type="component" value="Unassembled WGS sequence"/>
</dbReference>
<feature type="non-terminal residue" evidence="1">
    <location>
        <position position="70"/>
    </location>
</feature>
<name>A0ABR2VP16_9FUNG</name>
<sequence>MSLVSTAVPNILSSTPTSYCMSSDNYPELNNYIFSDDEPEYEDDDLSWPEIQALIVQNEVSMALDSKVVD</sequence>
<keyword evidence="2" id="KW-1185">Reference proteome</keyword>
<proteinExistence type="predicted"/>
<gene>
    <name evidence="1" type="ORF">K7432_015456</name>
</gene>